<dbReference type="GO" id="GO:0016787">
    <property type="term" value="F:hydrolase activity"/>
    <property type="evidence" value="ECO:0007669"/>
    <property type="project" value="UniProtKB-KW"/>
</dbReference>
<evidence type="ECO:0000313" key="3">
    <source>
        <dbReference type="Proteomes" id="UP000813461"/>
    </source>
</evidence>
<dbReference type="OrthoDB" id="3742617at2759"/>
<dbReference type="AlphaFoldDB" id="A0A8K0R5P4"/>
<keyword evidence="2" id="KW-0378">Hydrolase</keyword>
<protein>
    <submittedName>
        <fullName evidence="2">Alpha/Beta hydrolase protein</fullName>
    </submittedName>
</protein>
<feature type="domain" description="AB hydrolase-1" evidence="1">
    <location>
        <begin position="61"/>
        <end position="281"/>
    </location>
</feature>
<dbReference type="Proteomes" id="UP000813461">
    <property type="component" value="Unassembled WGS sequence"/>
</dbReference>
<dbReference type="InterPro" id="IPR029058">
    <property type="entry name" value="AB_hydrolase_fold"/>
</dbReference>
<dbReference type="Pfam" id="PF12697">
    <property type="entry name" value="Abhydrolase_6"/>
    <property type="match status" value="1"/>
</dbReference>
<comment type="caution">
    <text evidence="2">The sequence shown here is derived from an EMBL/GenBank/DDBJ whole genome shotgun (WGS) entry which is preliminary data.</text>
</comment>
<evidence type="ECO:0000259" key="1">
    <source>
        <dbReference type="Pfam" id="PF12697"/>
    </source>
</evidence>
<organism evidence="2 3">
    <name type="scientific">Paraphoma chrysanthemicola</name>
    <dbReference type="NCBI Taxonomy" id="798071"/>
    <lineage>
        <taxon>Eukaryota</taxon>
        <taxon>Fungi</taxon>
        <taxon>Dikarya</taxon>
        <taxon>Ascomycota</taxon>
        <taxon>Pezizomycotina</taxon>
        <taxon>Dothideomycetes</taxon>
        <taxon>Pleosporomycetidae</taxon>
        <taxon>Pleosporales</taxon>
        <taxon>Pleosporineae</taxon>
        <taxon>Phaeosphaeriaceae</taxon>
        <taxon>Paraphoma</taxon>
    </lineage>
</organism>
<gene>
    <name evidence="2" type="ORF">FB567DRAFT_604195</name>
</gene>
<dbReference type="PANTHER" id="PTHR43139:SF52">
    <property type="entry name" value="SI:DKEY-122A22.2"/>
    <property type="match status" value="1"/>
</dbReference>
<accession>A0A8K0R5P4</accession>
<dbReference type="InterPro" id="IPR052370">
    <property type="entry name" value="Meta-cleavage_hydrolase"/>
</dbReference>
<dbReference type="Gene3D" id="3.40.50.1820">
    <property type="entry name" value="alpha/beta hydrolase"/>
    <property type="match status" value="1"/>
</dbReference>
<sequence length="291" mass="31526">MASPLSSDALSGLVTISTEPDIRIFYTLSAPISSSKPIIVVSNSLAAATPLWDDFTAHFVTTHNILRYDARFHGRSPLSTSPDFDYDKGHSIEDLASDVAKLLDALDVKQPVTFVGLSIGGGVGVVLAAQYPDKFDKLIIVGTKAAAVAGDDEAFTSRVEFFRQHGSRATAAQSVQRWFGDSWIAAHPETATTVQDIVAGQSLEGYKASVAALITLDLSPHVEEVRKRGHGQKLLFVVGEWDAEPVVHDTKTLAERTGSQVVVVKEAGHIVNVQQPERFHEVVRSKLDERL</sequence>
<dbReference type="InterPro" id="IPR000073">
    <property type="entry name" value="AB_hydrolase_1"/>
</dbReference>
<name>A0A8K0R5P4_9PLEO</name>
<evidence type="ECO:0000313" key="2">
    <source>
        <dbReference type="EMBL" id="KAH7084375.1"/>
    </source>
</evidence>
<dbReference type="PANTHER" id="PTHR43139">
    <property type="entry name" value="SI:DKEY-122A22.2"/>
    <property type="match status" value="1"/>
</dbReference>
<dbReference type="SUPFAM" id="SSF53474">
    <property type="entry name" value="alpha/beta-Hydrolases"/>
    <property type="match status" value="1"/>
</dbReference>
<proteinExistence type="predicted"/>
<reference evidence="2" key="1">
    <citation type="journal article" date="2021" name="Nat. Commun.">
        <title>Genetic determinants of endophytism in the Arabidopsis root mycobiome.</title>
        <authorList>
            <person name="Mesny F."/>
            <person name="Miyauchi S."/>
            <person name="Thiergart T."/>
            <person name="Pickel B."/>
            <person name="Atanasova L."/>
            <person name="Karlsson M."/>
            <person name="Huettel B."/>
            <person name="Barry K.W."/>
            <person name="Haridas S."/>
            <person name="Chen C."/>
            <person name="Bauer D."/>
            <person name="Andreopoulos W."/>
            <person name="Pangilinan J."/>
            <person name="LaButti K."/>
            <person name="Riley R."/>
            <person name="Lipzen A."/>
            <person name="Clum A."/>
            <person name="Drula E."/>
            <person name="Henrissat B."/>
            <person name="Kohler A."/>
            <person name="Grigoriev I.V."/>
            <person name="Martin F.M."/>
            <person name="Hacquard S."/>
        </authorList>
    </citation>
    <scope>NUCLEOTIDE SEQUENCE</scope>
    <source>
        <strain evidence="2">MPI-SDFR-AT-0120</strain>
    </source>
</reference>
<dbReference type="EMBL" id="JAGMVJ010000012">
    <property type="protein sequence ID" value="KAH7084375.1"/>
    <property type="molecule type" value="Genomic_DNA"/>
</dbReference>
<keyword evidence="3" id="KW-1185">Reference proteome</keyword>